<dbReference type="AlphaFoldDB" id="A0A7G9WJW9"/>
<reference evidence="1 2" key="1">
    <citation type="submission" date="2020-08" db="EMBL/GenBank/DDBJ databases">
        <authorList>
            <person name="Ren C."/>
            <person name="Gu Y."/>
            <person name="Xu Y."/>
        </authorList>
    </citation>
    <scope>NUCLEOTIDE SEQUENCE [LARGE SCALE GENOMIC DNA]</scope>
    <source>
        <strain evidence="1 2">LBM18003</strain>
    </source>
</reference>
<gene>
    <name evidence="1" type="ORF">H6X83_04985</name>
</gene>
<accession>A0A7G9WJW9</accession>
<dbReference type="KEGG" id="caml:H6X83_04985"/>
<keyword evidence="2" id="KW-1185">Reference proteome</keyword>
<sequence>MVESPKGNGQYLAVMDKNIFNETSVSFMRKNRMQTYLVMANCTDGEIAATLSSAVMMKLVSIVPNTGDKIILLVQLSKPFPNFKEAAQKAIDNYRKEGQ</sequence>
<evidence type="ECO:0000313" key="2">
    <source>
        <dbReference type="Proteomes" id="UP000516046"/>
    </source>
</evidence>
<dbReference type="Proteomes" id="UP000516046">
    <property type="component" value="Chromosome"/>
</dbReference>
<protein>
    <submittedName>
        <fullName evidence="1">Uncharacterized protein</fullName>
    </submittedName>
</protein>
<proteinExistence type="predicted"/>
<dbReference type="RefSeq" id="WP_212508051.1">
    <property type="nucleotide sequence ID" value="NZ_CP060696.1"/>
</dbReference>
<evidence type="ECO:0000313" key="1">
    <source>
        <dbReference type="EMBL" id="QNO18981.1"/>
    </source>
</evidence>
<dbReference type="EMBL" id="CP060696">
    <property type="protein sequence ID" value="QNO18981.1"/>
    <property type="molecule type" value="Genomic_DNA"/>
</dbReference>
<name>A0A7G9WJW9_9FIRM</name>
<organism evidence="1 2">
    <name type="scientific">Caproicibacterium amylolyticum</name>
    <dbReference type="NCBI Taxonomy" id="2766537"/>
    <lineage>
        <taxon>Bacteria</taxon>
        <taxon>Bacillati</taxon>
        <taxon>Bacillota</taxon>
        <taxon>Clostridia</taxon>
        <taxon>Eubacteriales</taxon>
        <taxon>Oscillospiraceae</taxon>
        <taxon>Caproicibacterium</taxon>
    </lineage>
</organism>